<dbReference type="AlphaFoldDB" id="A0A7X1G012"/>
<dbReference type="EMBL" id="JACLAX010000014">
    <property type="protein sequence ID" value="MBC2670133.1"/>
    <property type="molecule type" value="Genomic_DNA"/>
</dbReference>
<organism evidence="4 5">
    <name type="scientific">Novosphingobium piscinae</name>
    <dbReference type="NCBI Taxonomy" id="1507448"/>
    <lineage>
        <taxon>Bacteria</taxon>
        <taxon>Pseudomonadati</taxon>
        <taxon>Pseudomonadota</taxon>
        <taxon>Alphaproteobacteria</taxon>
        <taxon>Sphingomonadales</taxon>
        <taxon>Sphingomonadaceae</taxon>
        <taxon>Novosphingobium</taxon>
    </lineage>
</organism>
<comment type="caution">
    <text evidence="4">The sequence shown here is derived from an EMBL/GenBank/DDBJ whole genome shotgun (WGS) entry which is preliminary data.</text>
</comment>
<keyword evidence="1" id="KW-1133">Transmembrane helix</keyword>
<keyword evidence="1" id="KW-0812">Transmembrane</keyword>
<feature type="transmembrane region" description="Helical" evidence="1">
    <location>
        <begin position="12"/>
        <end position="31"/>
    </location>
</feature>
<feature type="domain" description="XdhC Rossmann" evidence="3">
    <location>
        <begin position="149"/>
        <end position="275"/>
    </location>
</feature>
<evidence type="ECO:0000259" key="2">
    <source>
        <dbReference type="Pfam" id="PF02625"/>
    </source>
</evidence>
<dbReference type="InterPro" id="IPR052698">
    <property type="entry name" value="MoCofactor_Util/Proc"/>
</dbReference>
<protein>
    <submittedName>
        <fullName evidence="4">XdhC family protein</fullName>
    </submittedName>
</protein>
<dbReference type="PANTHER" id="PTHR30388">
    <property type="entry name" value="ALDEHYDE OXIDOREDUCTASE MOLYBDENUM COFACTOR ASSEMBLY PROTEIN"/>
    <property type="match status" value="1"/>
</dbReference>
<evidence type="ECO:0000259" key="3">
    <source>
        <dbReference type="Pfam" id="PF13478"/>
    </source>
</evidence>
<keyword evidence="1" id="KW-0472">Membrane</keyword>
<dbReference type="RefSeq" id="WP_185679991.1">
    <property type="nucleotide sequence ID" value="NZ_JACLAX010000014.1"/>
</dbReference>
<evidence type="ECO:0000256" key="1">
    <source>
        <dbReference type="SAM" id="Phobius"/>
    </source>
</evidence>
<evidence type="ECO:0000313" key="5">
    <source>
        <dbReference type="Proteomes" id="UP000551327"/>
    </source>
</evidence>
<sequence length="287" mass="29747">MSPPVLVRSADHAVIAAALAPGAVLCTLVGIDGGFSRRRGAQLVIGADGTITGSLSDGCLEAELARQADQARAAGTPRALRYGAGSPFIDFRLPCGAGVDLIVDPRPDRTALAAVQAALARRLPGRLDVPGAEGTAGLSVDYLPALRILALGAGPEVSALVRQAGAFGAEVVPVVPTGGLADPDPPALPPVDRWTAIAFLFHEHEWERRLLPWALASEAYLIGAIGGTRTRAQRLAMLREAGLDRAQIARVRSPLGLIPATRDPATLALAVLAEIVRDYEALIDAAP</sequence>
<reference evidence="4 5" key="1">
    <citation type="submission" date="2020-08" db="EMBL/GenBank/DDBJ databases">
        <title>The genome sequence of type strain Novosphingobium piscinae KCTC 42194.</title>
        <authorList>
            <person name="Liu Y."/>
        </authorList>
    </citation>
    <scope>NUCLEOTIDE SEQUENCE [LARGE SCALE GENOMIC DNA]</scope>
    <source>
        <strain evidence="4 5">KCTC 42194</strain>
    </source>
</reference>
<proteinExistence type="predicted"/>
<dbReference type="PANTHER" id="PTHR30388:SF4">
    <property type="entry name" value="MOLYBDENUM COFACTOR INSERTION CHAPERONE PAOD"/>
    <property type="match status" value="1"/>
</dbReference>
<accession>A0A7X1G012</accession>
<gene>
    <name evidence="4" type="ORF">H7F53_13340</name>
</gene>
<dbReference type="InterPro" id="IPR027051">
    <property type="entry name" value="XdhC_Rossmann_dom"/>
</dbReference>
<dbReference type="Pfam" id="PF13478">
    <property type="entry name" value="XdhC_C"/>
    <property type="match status" value="1"/>
</dbReference>
<dbReference type="Gene3D" id="3.40.50.720">
    <property type="entry name" value="NAD(P)-binding Rossmann-like Domain"/>
    <property type="match status" value="1"/>
</dbReference>
<dbReference type="InterPro" id="IPR003777">
    <property type="entry name" value="XdhC_CoxI"/>
</dbReference>
<evidence type="ECO:0000313" key="4">
    <source>
        <dbReference type="EMBL" id="MBC2670133.1"/>
    </source>
</evidence>
<name>A0A7X1G012_9SPHN</name>
<keyword evidence="5" id="KW-1185">Reference proteome</keyword>
<feature type="domain" description="XdhC- CoxI" evidence="2">
    <location>
        <begin position="23"/>
        <end position="83"/>
    </location>
</feature>
<dbReference type="Proteomes" id="UP000551327">
    <property type="component" value="Unassembled WGS sequence"/>
</dbReference>
<dbReference type="Pfam" id="PF02625">
    <property type="entry name" value="XdhC_CoxI"/>
    <property type="match status" value="1"/>
</dbReference>